<feature type="transmembrane region" description="Helical" evidence="1">
    <location>
        <begin position="591"/>
        <end position="613"/>
    </location>
</feature>
<dbReference type="PANTHER" id="PTHR11161">
    <property type="entry name" value="O-ACYLTRANSFERASE"/>
    <property type="match status" value="1"/>
</dbReference>
<proteinExistence type="predicted"/>
<gene>
    <name evidence="4" type="ORF">CLODIP_2_CD12209</name>
</gene>
<feature type="transmembrane region" description="Helical" evidence="1">
    <location>
        <begin position="553"/>
        <end position="571"/>
    </location>
</feature>
<dbReference type="InterPro" id="IPR052728">
    <property type="entry name" value="O2_lipid_transport_reg"/>
</dbReference>
<keyword evidence="2" id="KW-0732">Signal</keyword>
<protein>
    <recommendedName>
        <fullName evidence="3">Nose resistant-to-fluoxetine protein N-terminal domain-containing protein</fullName>
    </recommendedName>
</protein>
<feature type="transmembrane region" description="Helical" evidence="1">
    <location>
        <begin position="517"/>
        <end position="541"/>
    </location>
</feature>
<dbReference type="InterPro" id="IPR006621">
    <property type="entry name" value="Nose-resist-to-fluoxetine_N"/>
</dbReference>
<dbReference type="Pfam" id="PF20146">
    <property type="entry name" value="NRF"/>
    <property type="match status" value="1"/>
</dbReference>
<organism evidence="4 5">
    <name type="scientific">Cloeon dipterum</name>
    <dbReference type="NCBI Taxonomy" id="197152"/>
    <lineage>
        <taxon>Eukaryota</taxon>
        <taxon>Metazoa</taxon>
        <taxon>Ecdysozoa</taxon>
        <taxon>Arthropoda</taxon>
        <taxon>Hexapoda</taxon>
        <taxon>Insecta</taxon>
        <taxon>Pterygota</taxon>
        <taxon>Palaeoptera</taxon>
        <taxon>Ephemeroptera</taxon>
        <taxon>Pisciforma</taxon>
        <taxon>Baetidae</taxon>
        <taxon>Cloeon</taxon>
    </lineage>
</organism>
<name>A0A8S1DGX3_9INSE</name>
<feature type="transmembrane region" description="Helical" evidence="1">
    <location>
        <begin position="264"/>
        <end position="283"/>
    </location>
</feature>
<keyword evidence="5" id="KW-1185">Reference proteome</keyword>
<keyword evidence="1" id="KW-0472">Membrane</keyword>
<keyword evidence="1" id="KW-0812">Transmembrane</keyword>
<evidence type="ECO:0000259" key="3">
    <source>
        <dbReference type="SMART" id="SM00703"/>
    </source>
</evidence>
<dbReference type="InterPro" id="IPR002656">
    <property type="entry name" value="Acyl_transf_3_dom"/>
</dbReference>
<keyword evidence="1" id="KW-1133">Transmembrane helix</keyword>
<feature type="transmembrane region" description="Helical" evidence="1">
    <location>
        <begin position="367"/>
        <end position="389"/>
    </location>
</feature>
<dbReference type="PANTHER" id="PTHR11161:SF0">
    <property type="entry name" value="O-ACYLTRANSFERASE LIKE PROTEIN"/>
    <property type="match status" value="1"/>
</dbReference>
<evidence type="ECO:0000313" key="4">
    <source>
        <dbReference type="EMBL" id="CAB3381588.1"/>
    </source>
</evidence>
<feature type="signal peptide" evidence="2">
    <location>
        <begin position="1"/>
        <end position="17"/>
    </location>
</feature>
<comment type="caution">
    <text evidence="4">The sequence shown here is derived from an EMBL/GenBank/DDBJ whole genome shotgun (WGS) entry which is preliminary data.</text>
</comment>
<evidence type="ECO:0000256" key="2">
    <source>
        <dbReference type="SAM" id="SignalP"/>
    </source>
</evidence>
<sequence length="633" mass="71898">MLLGVLVLFLAAQGSSGQQCQGHIDDYKSALGRGELWALHMYESSTRLLDGVLTGLIVPPGNFDQCVAVRAPEFKGKYCRVKVQIAQNVGLPQLPTYEVAACGPSTCSDDEIAQIAQFNMGSVGLNVTNAFTYVHSCEYDGVRNLDGGFWATIGVMSFLVLLVVSAAIADWYFEKFEKKVPAAVATLIAAFSLRSNLRQLFKISRGKVVSQVACVHGIRVISTIWVVVGHKHKYEIYIAAMPFMNTFEFFTLPQEFSSMPYINSLFSVDTFFVLSGFLVTYVYCTDVIKGRKFNIIQYYVYRYLRLTAPVAMMVLFVAFVIYYIGRGPQWNTLFWFQSQTCKDRWWTTLLYVNNLVDYPAMSTCVPVSWYLSVDMQLSWAAPIVLLPLMRWPKYTLIGIGALIFLSTSLIFGLTYAYDFFWTYPVYNIPHPNSLPDYWFWCYIMPWMRAQPYLVGMALGWFMSKPRKVPFNRLWAAAIWLLNTACILTILFTIALAYRPEHPYNQTEAAFYNSLHRLMWGLNIAWVIYACSNGLGGPINSILSWNYWQPFSKLSYCIFLTHMFIIFSDIGLNRTPAYFSQAYMTHSILGDLVLAIPFSMLLYLTTEAPSVILIRKIFGKDKKAAAPAASAEKE</sequence>
<accession>A0A8S1DGX3</accession>
<dbReference type="GO" id="GO:0016747">
    <property type="term" value="F:acyltransferase activity, transferring groups other than amino-acyl groups"/>
    <property type="evidence" value="ECO:0007669"/>
    <property type="project" value="InterPro"/>
</dbReference>
<dbReference type="SMART" id="SM00703">
    <property type="entry name" value="NRF"/>
    <property type="match status" value="1"/>
</dbReference>
<dbReference type="Proteomes" id="UP000494165">
    <property type="component" value="Unassembled WGS sequence"/>
</dbReference>
<feature type="chain" id="PRO_5035906880" description="Nose resistant-to-fluoxetine protein N-terminal domain-containing protein" evidence="2">
    <location>
        <begin position="18"/>
        <end position="633"/>
    </location>
</feature>
<feature type="transmembrane region" description="Helical" evidence="1">
    <location>
        <begin position="303"/>
        <end position="325"/>
    </location>
</feature>
<dbReference type="AlphaFoldDB" id="A0A8S1DGX3"/>
<evidence type="ECO:0000256" key="1">
    <source>
        <dbReference type="SAM" id="Phobius"/>
    </source>
</evidence>
<evidence type="ECO:0000313" key="5">
    <source>
        <dbReference type="Proteomes" id="UP000494165"/>
    </source>
</evidence>
<reference evidence="4 5" key="1">
    <citation type="submission" date="2020-04" db="EMBL/GenBank/DDBJ databases">
        <authorList>
            <person name="Alioto T."/>
            <person name="Alioto T."/>
            <person name="Gomez Garrido J."/>
        </authorList>
    </citation>
    <scope>NUCLEOTIDE SEQUENCE [LARGE SCALE GENOMIC DNA]</scope>
</reference>
<feature type="transmembrane region" description="Helical" evidence="1">
    <location>
        <begin position="437"/>
        <end position="461"/>
    </location>
</feature>
<feature type="transmembrane region" description="Helical" evidence="1">
    <location>
        <begin position="396"/>
        <end position="417"/>
    </location>
</feature>
<feature type="domain" description="Nose resistant-to-fluoxetine protein N-terminal" evidence="3">
    <location>
        <begin position="17"/>
        <end position="134"/>
    </location>
</feature>
<feature type="transmembrane region" description="Helical" evidence="1">
    <location>
        <begin position="473"/>
        <end position="497"/>
    </location>
</feature>
<feature type="transmembrane region" description="Helical" evidence="1">
    <location>
        <begin position="149"/>
        <end position="173"/>
    </location>
</feature>
<dbReference type="OrthoDB" id="118951at2759"/>
<dbReference type="Pfam" id="PF01757">
    <property type="entry name" value="Acyl_transf_3"/>
    <property type="match status" value="1"/>
</dbReference>
<feature type="transmembrane region" description="Helical" evidence="1">
    <location>
        <begin position="209"/>
        <end position="227"/>
    </location>
</feature>
<dbReference type="EMBL" id="CADEPI010000238">
    <property type="protein sequence ID" value="CAB3381588.1"/>
    <property type="molecule type" value="Genomic_DNA"/>
</dbReference>